<feature type="compositionally biased region" description="Gly residues" evidence="1">
    <location>
        <begin position="73"/>
        <end position="90"/>
    </location>
</feature>
<organism evidence="3 4">
    <name type="scientific">Lithocarpus litseifolius</name>
    <dbReference type="NCBI Taxonomy" id="425828"/>
    <lineage>
        <taxon>Eukaryota</taxon>
        <taxon>Viridiplantae</taxon>
        <taxon>Streptophyta</taxon>
        <taxon>Embryophyta</taxon>
        <taxon>Tracheophyta</taxon>
        <taxon>Spermatophyta</taxon>
        <taxon>Magnoliopsida</taxon>
        <taxon>eudicotyledons</taxon>
        <taxon>Gunneridae</taxon>
        <taxon>Pentapetalae</taxon>
        <taxon>rosids</taxon>
        <taxon>fabids</taxon>
        <taxon>Fagales</taxon>
        <taxon>Fagaceae</taxon>
        <taxon>Lithocarpus</taxon>
    </lineage>
</organism>
<feature type="region of interest" description="Disordered" evidence="1">
    <location>
        <begin position="48"/>
        <end position="90"/>
    </location>
</feature>
<feature type="domain" description="Reverse transcriptase zinc-binding" evidence="2">
    <location>
        <begin position="413"/>
        <end position="508"/>
    </location>
</feature>
<name>A0AAW2CGP2_9ROSI</name>
<dbReference type="PANTHER" id="PTHR33116:SF78">
    <property type="entry name" value="OS12G0587133 PROTEIN"/>
    <property type="match status" value="1"/>
</dbReference>
<evidence type="ECO:0000259" key="2">
    <source>
        <dbReference type="Pfam" id="PF13966"/>
    </source>
</evidence>
<accession>A0AAW2CGP2</accession>
<dbReference type="Pfam" id="PF13966">
    <property type="entry name" value="zf-RVT"/>
    <property type="match status" value="1"/>
</dbReference>
<dbReference type="Proteomes" id="UP001459277">
    <property type="component" value="Unassembled WGS sequence"/>
</dbReference>
<reference evidence="3 4" key="1">
    <citation type="submission" date="2024-01" db="EMBL/GenBank/DDBJ databases">
        <title>A telomere-to-telomere, gap-free genome of sweet tea (Lithocarpus litseifolius).</title>
        <authorList>
            <person name="Zhou J."/>
        </authorList>
    </citation>
    <scope>NUCLEOTIDE SEQUENCE [LARGE SCALE GENOMIC DNA]</scope>
    <source>
        <strain evidence="3">Zhou-2022a</strain>
        <tissue evidence="3">Leaf</tissue>
    </source>
</reference>
<gene>
    <name evidence="3" type="ORF">SO802_022003</name>
</gene>
<dbReference type="InterPro" id="IPR026960">
    <property type="entry name" value="RVT-Znf"/>
</dbReference>
<evidence type="ECO:0000256" key="1">
    <source>
        <dbReference type="SAM" id="MobiDB-lite"/>
    </source>
</evidence>
<evidence type="ECO:0000313" key="3">
    <source>
        <dbReference type="EMBL" id="KAK9997317.1"/>
    </source>
</evidence>
<keyword evidence="4" id="KW-1185">Reference proteome</keyword>
<dbReference type="AlphaFoldDB" id="A0AAW2CGP2"/>
<dbReference type="PANTHER" id="PTHR33116">
    <property type="entry name" value="REVERSE TRANSCRIPTASE ZINC-BINDING DOMAIN-CONTAINING PROTEIN-RELATED-RELATED"/>
    <property type="match status" value="1"/>
</dbReference>
<comment type="caution">
    <text evidence="3">The sequence shown here is derived from an EMBL/GenBank/DDBJ whole genome shotgun (WGS) entry which is preliminary data.</text>
</comment>
<dbReference type="EMBL" id="JAZDWU010000007">
    <property type="protein sequence ID" value="KAK9997317.1"/>
    <property type="molecule type" value="Genomic_DNA"/>
</dbReference>
<sequence length="696" mass="78522">MLVPIRNPWSSMSSYRVSFSDNDTLQCPEPGPNVQHLRVVELGNSVDGRGRDVEVSVGEGDGEGRGRGRDGGRSGGGGGDDGGDGGEGLDIIESGGGDMNWISSPISKLIKMSIMVTVQTTAASIGSRSCGQHSRIFLDCILVSDLVGYLCCMIAILLTYRKPRVAEILGWIGSTVVAFGKNPRCKLAELGGAICDCALTISAFFRPFRPFLIPNSVCAKLDEIVRCFWWGHNVGDEKLHLVNWDKICQPKERGGLGIKKFNLINQALVAKQFWRIQHCPSSLLAKTFKAKYFPRSSLQDYKPKPHHSWTWRNIAIAQSPFLHQGRWLIGRGFQIPLSHPDWFQTTLQKLRDNNLFGGYVADLIDQETSLWKVDLIRRLYQAPIAEEVLQIPISKFSITEDKLVWKFSNSGEYTVKKAYHMLQQNWSPIRQDQGYFGIHCSVWKLLWKVKLPMKVLNFIWKLLHDSLPVFHKLRCRGIATSNVCLMCNEDEETVSHLFLQCPFARAIWLGSSLGIRTSFLVTSSVKQWVVSAITNKEDSEDIRMLYLQSIFTILWSIWNHRNLVLHQEKVPNPKVVLLIAQSCICRYQEAFYMERVQNTSTRQQQGKTFTSYKWNIILKVAAYKNKKTKKSGVAFEALNMDGVSIVSGGNSCGRKQHYLALQDAVSEAIFKAKELGFHRILILSTSTKLDKLCNHS</sequence>
<protein>
    <recommendedName>
        <fullName evidence="2">Reverse transcriptase zinc-binding domain-containing protein</fullName>
    </recommendedName>
</protein>
<proteinExistence type="predicted"/>
<evidence type="ECO:0000313" key="4">
    <source>
        <dbReference type="Proteomes" id="UP001459277"/>
    </source>
</evidence>
<feature type="compositionally biased region" description="Basic and acidic residues" evidence="1">
    <location>
        <begin position="62"/>
        <end position="72"/>
    </location>
</feature>